<keyword evidence="1" id="KW-0812">Transmembrane</keyword>
<dbReference type="Pfam" id="PF11188">
    <property type="entry name" value="DUF2975"/>
    <property type="match status" value="1"/>
</dbReference>
<dbReference type="InterPro" id="IPR021354">
    <property type="entry name" value="DUF2975"/>
</dbReference>
<accession>A0A6P1BE80</accession>
<name>A0A6P1BE80_9BRAD</name>
<dbReference type="RefSeq" id="WP_163153327.1">
    <property type="nucleotide sequence ID" value="NZ_VKHP01000038.1"/>
</dbReference>
<keyword evidence="1" id="KW-1133">Transmembrane helix</keyword>
<feature type="transmembrane region" description="Helical" evidence="1">
    <location>
        <begin position="27"/>
        <end position="49"/>
    </location>
</feature>
<feature type="transmembrane region" description="Helical" evidence="1">
    <location>
        <begin position="69"/>
        <end position="92"/>
    </location>
</feature>
<reference evidence="2 3" key="1">
    <citation type="journal article" date="2020" name="Arch. Microbiol.">
        <title>Bradyrhizobium uaiense sp. nov., a new highly efficient cowpea symbiont.</title>
        <authorList>
            <person name="Cabral Michel D."/>
            <person name="Azarias Guimaraes A."/>
            <person name="Martins da Costa E."/>
            <person name="Soares de Carvalho T."/>
            <person name="Balsanelli E."/>
            <person name="Willems A."/>
            <person name="Maltempi de Souza E."/>
            <person name="de Souza Moreira F.M."/>
        </authorList>
    </citation>
    <scope>NUCLEOTIDE SEQUENCE [LARGE SCALE GENOMIC DNA]</scope>
    <source>
        <strain evidence="2 3">UFLA 03-164</strain>
    </source>
</reference>
<gene>
    <name evidence="2" type="ORF">FNJ47_12370</name>
</gene>
<sequence>MSASLSSELPQSARPARLERISAVSRVLAYACTGISFVLAVGLLAYWLTSPDEAILRDAGLTGIAFHPIGWLVRLMGLMVSALPLACLIWGLSRVRRCFASFADGRFFTAENVTGLRDLAIAMLVSTLLKPLIGALLSILLSWQTYALGKSVVIAFGSDTLLALLFAGLVAVTAWVMAEANAIADEHAQFV</sequence>
<dbReference type="Proteomes" id="UP000468531">
    <property type="component" value="Unassembled WGS sequence"/>
</dbReference>
<organism evidence="2 3">
    <name type="scientific">Bradyrhizobium uaiense</name>
    <dbReference type="NCBI Taxonomy" id="2594946"/>
    <lineage>
        <taxon>Bacteria</taxon>
        <taxon>Pseudomonadati</taxon>
        <taxon>Pseudomonadota</taxon>
        <taxon>Alphaproteobacteria</taxon>
        <taxon>Hyphomicrobiales</taxon>
        <taxon>Nitrobacteraceae</taxon>
        <taxon>Bradyrhizobium</taxon>
    </lineage>
</organism>
<feature type="transmembrane region" description="Helical" evidence="1">
    <location>
        <begin position="119"/>
        <end position="141"/>
    </location>
</feature>
<evidence type="ECO:0000313" key="3">
    <source>
        <dbReference type="Proteomes" id="UP000468531"/>
    </source>
</evidence>
<comment type="caution">
    <text evidence="2">The sequence shown here is derived from an EMBL/GenBank/DDBJ whole genome shotgun (WGS) entry which is preliminary data.</text>
</comment>
<dbReference type="AlphaFoldDB" id="A0A6P1BE80"/>
<evidence type="ECO:0000256" key="1">
    <source>
        <dbReference type="SAM" id="Phobius"/>
    </source>
</evidence>
<dbReference type="EMBL" id="VKHP01000038">
    <property type="protein sequence ID" value="NEU96609.1"/>
    <property type="molecule type" value="Genomic_DNA"/>
</dbReference>
<evidence type="ECO:0000313" key="2">
    <source>
        <dbReference type="EMBL" id="NEU96609.1"/>
    </source>
</evidence>
<feature type="transmembrane region" description="Helical" evidence="1">
    <location>
        <begin position="161"/>
        <end position="178"/>
    </location>
</feature>
<protein>
    <submittedName>
        <fullName evidence="2">DUF2975 domain-containing protein</fullName>
    </submittedName>
</protein>
<keyword evidence="1" id="KW-0472">Membrane</keyword>
<proteinExistence type="predicted"/>
<keyword evidence="3" id="KW-1185">Reference proteome</keyword>